<dbReference type="OrthoDB" id="3509362at2759"/>
<proteinExistence type="predicted"/>
<dbReference type="PANTHER" id="PTHR44461:SF1">
    <property type="entry name" value="QUINONE OXIDOREDUCTASE-LIKE PROTEIN 1"/>
    <property type="match status" value="1"/>
</dbReference>
<dbReference type="EnsemblMetazoa" id="XM_030995464">
    <property type="protein sequence ID" value="XP_030851324"/>
    <property type="gene ID" value="LOC577132"/>
</dbReference>
<dbReference type="SUPFAM" id="SSF50129">
    <property type="entry name" value="GroES-like"/>
    <property type="match status" value="1"/>
</dbReference>
<dbReference type="PANTHER" id="PTHR44461">
    <property type="entry name" value="QUINONE OXIDOREDUCTASE-LIKE PROTEIN 1"/>
    <property type="match status" value="1"/>
</dbReference>
<protein>
    <recommendedName>
        <fullName evidence="1">Enoyl reductase (ER) domain-containing protein</fullName>
    </recommendedName>
</protein>
<dbReference type="OMA" id="FCKISAY"/>
<evidence type="ECO:0000313" key="3">
    <source>
        <dbReference type="Proteomes" id="UP000007110"/>
    </source>
</evidence>
<name>A0A7M7PGZ5_STRPU</name>
<evidence type="ECO:0000313" key="2">
    <source>
        <dbReference type="EnsemblMetazoa" id="XP_030851324"/>
    </source>
</evidence>
<dbReference type="RefSeq" id="XP_030851324.1">
    <property type="nucleotide sequence ID" value="XM_030995464.1"/>
</dbReference>
<evidence type="ECO:0000259" key="1">
    <source>
        <dbReference type="SMART" id="SM00829"/>
    </source>
</evidence>
<reference evidence="3" key="1">
    <citation type="submission" date="2015-02" db="EMBL/GenBank/DDBJ databases">
        <title>Genome sequencing for Strongylocentrotus purpuratus.</title>
        <authorList>
            <person name="Murali S."/>
            <person name="Liu Y."/>
            <person name="Vee V."/>
            <person name="English A."/>
            <person name="Wang M."/>
            <person name="Skinner E."/>
            <person name="Han Y."/>
            <person name="Muzny D.M."/>
            <person name="Worley K.C."/>
            <person name="Gibbs R.A."/>
        </authorList>
    </citation>
    <scope>NUCLEOTIDE SEQUENCE</scope>
</reference>
<dbReference type="InParanoid" id="A0A7M7PGZ5"/>
<reference evidence="2" key="2">
    <citation type="submission" date="2021-01" db="UniProtKB">
        <authorList>
            <consortium name="EnsemblMetazoa"/>
        </authorList>
    </citation>
    <scope>IDENTIFICATION</scope>
</reference>
<dbReference type="SMART" id="SM00829">
    <property type="entry name" value="PKS_ER"/>
    <property type="match status" value="1"/>
</dbReference>
<sequence length="360" mass="39251">MKFIYWSVTLDGSLVKKELLLGNDESIPEPGGSEVLVRIKACGLSDVDVELLQAMGQSRQEIPCGVQIAGIVTKVGSAATRFTVGDDVVGILPMDTPLSGCAEYCIVNENYLVIKPGKVSYRDAASCIGEGMKMYTALRYLGHLEGGETILIMDGARPAGYMGIQLAQGWGAKVITTMSSEEERSLLENMKPELAHVIDTSESKRFAVLNECLEDTGGLGVDCILDNGVNMYPNEIDEEAGQSPKSKRKTDLPEKHKVISALGVGGRWVTSQRDLQLDPPDSRLLQLKGASVCFLNDSIWTLSSHKLGKYLHILRDIMQKLEQGKLRPPIVKSLSLEEVPHKYLDLLASAGCSKIVMEIK</sequence>
<dbReference type="InterPro" id="IPR013154">
    <property type="entry name" value="ADH-like_N"/>
</dbReference>
<dbReference type="SUPFAM" id="SSF51735">
    <property type="entry name" value="NAD(P)-binding Rossmann-fold domains"/>
    <property type="match status" value="1"/>
</dbReference>
<dbReference type="InterPro" id="IPR042633">
    <property type="entry name" value="CRYZL1"/>
</dbReference>
<dbReference type="Gene3D" id="3.40.50.720">
    <property type="entry name" value="NAD(P)-binding Rossmann-like Domain"/>
    <property type="match status" value="1"/>
</dbReference>
<dbReference type="GO" id="GO:0016491">
    <property type="term" value="F:oxidoreductase activity"/>
    <property type="evidence" value="ECO:0007669"/>
    <property type="project" value="InterPro"/>
</dbReference>
<dbReference type="KEGG" id="spu:577132"/>
<dbReference type="CDD" id="cd05195">
    <property type="entry name" value="enoyl_red"/>
    <property type="match status" value="1"/>
</dbReference>
<dbReference type="GeneID" id="577132"/>
<feature type="domain" description="Enoyl reductase (ER)" evidence="1">
    <location>
        <begin position="12"/>
        <end position="357"/>
    </location>
</feature>
<accession>A0A7M7PGZ5</accession>
<dbReference type="InterPro" id="IPR036291">
    <property type="entry name" value="NAD(P)-bd_dom_sf"/>
</dbReference>
<organism evidence="2 3">
    <name type="scientific">Strongylocentrotus purpuratus</name>
    <name type="common">Purple sea urchin</name>
    <dbReference type="NCBI Taxonomy" id="7668"/>
    <lineage>
        <taxon>Eukaryota</taxon>
        <taxon>Metazoa</taxon>
        <taxon>Echinodermata</taxon>
        <taxon>Eleutherozoa</taxon>
        <taxon>Echinozoa</taxon>
        <taxon>Echinoidea</taxon>
        <taxon>Euechinoidea</taxon>
        <taxon>Echinacea</taxon>
        <taxon>Camarodonta</taxon>
        <taxon>Echinidea</taxon>
        <taxon>Strongylocentrotidae</taxon>
        <taxon>Strongylocentrotus</taxon>
    </lineage>
</organism>
<dbReference type="InterPro" id="IPR011032">
    <property type="entry name" value="GroES-like_sf"/>
</dbReference>
<dbReference type="InterPro" id="IPR020843">
    <property type="entry name" value="ER"/>
</dbReference>
<dbReference type="AlphaFoldDB" id="A0A7M7PGZ5"/>
<keyword evidence="3" id="KW-1185">Reference proteome</keyword>
<dbReference type="Proteomes" id="UP000007110">
    <property type="component" value="Unassembled WGS sequence"/>
</dbReference>
<dbReference type="Pfam" id="PF08240">
    <property type="entry name" value="ADH_N"/>
    <property type="match status" value="1"/>
</dbReference>
<dbReference type="Gene3D" id="3.90.180.10">
    <property type="entry name" value="Medium-chain alcohol dehydrogenases, catalytic domain"/>
    <property type="match status" value="1"/>
</dbReference>